<dbReference type="PANTHER" id="PTHR42061:SF9">
    <property type="entry name" value="ENDO-CHITOSANASE"/>
    <property type="match status" value="1"/>
</dbReference>
<keyword evidence="6 10" id="KW-0378">Hydrolase</keyword>
<dbReference type="EC" id="3.2.1.132" evidence="10"/>
<evidence type="ECO:0000256" key="5">
    <source>
        <dbReference type="ARBA" id="ARBA00022729"/>
    </source>
</evidence>
<dbReference type="HOGENOM" id="CLU_046555_0_0_1"/>
<sequence>MFKALTAVAALGAVASAYDLPDNLRRIYDNHRSGGCGNALSGTFSGGAVYCGDIPNTVFLKGNNEYDNMDIDCDGANNHAGDCANDPSGQGQTAFQSTVQNFGISDLDANLHSYVVFGNEGANPSFRPQDHGIQPLSVMAVVCNNQVFYGVWGDTNGFTSTGEASIALGKTCFPNDGLNGDNGHGPNDVLYLAFAGNDAVPGRDGAKWTAGSPEEFQESLRSIGERLVSQLPS</sequence>
<keyword evidence="9 10" id="KW-0624">Polysaccharide degradation</keyword>
<evidence type="ECO:0000256" key="9">
    <source>
        <dbReference type="ARBA" id="ARBA00023326"/>
    </source>
</evidence>
<accession>A0A0A1SQM0</accession>
<reference evidence="11 12" key="1">
    <citation type="journal article" date="2015" name="Genome Announc.">
        <title>Draft Genome Sequence and Gene Annotation of the Entomopathogenic Fungus Verticillium hemipterigenum.</title>
        <authorList>
            <person name="Horn F."/>
            <person name="Habel A."/>
            <person name="Scharf D.H."/>
            <person name="Dworschak J."/>
            <person name="Brakhage A.A."/>
            <person name="Guthke R."/>
            <person name="Hertweck C."/>
            <person name="Linde J."/>
        </authorList>
    </citation>
    <scope>NUCLEOTIDE SEQUENCE [LARGE SCALE GENOMIC DNA]</scope>
</reference>
<name>A0A0A1SQM0_9HYPO</name>
<evidence type="ECO:0000256" key="6">
    <source>
        <dbReference type="ARBA" id="ARBA00022801"/>
    </source>
</evidence>
<evidence type="ECO:0000313" key="12">
    <source>
        <dbReference type="Proteomes" id="UP000039046"/>
    </source>
</evidence>
<evidence type="ECO:0000313" key="11">
    <source>
        <dbReference type="EMBL" id="CEJ82698.1"/>
    </source>
</evidence>
<dbReference type="EMBL" id="CDHN01000001">
    <property type="protein sequence ID" value="CEJ82698.1"/>
    <property type="molecule type" value="Genomic_DNA"/>
</dbReference>
<gene>
    <name evidence="11" type="ORF">VHEMI02747</name>
</gene>
<protein>
    <recommendedName>
        <fullName evidence="10">Endo-chitosanase</fullName>
        <ecNumber evidence="10">3.2.1.132</ecNumber>
    </recommendedName>
</protein>
<dbReference type="GO" id="GO:0005576">
    <property type="term" value="C:extracellular region"/>
    <property type="evidence" value="ECO:0007669"/>
    <property type="project" value="UniProtKB-SubCell"/>
</dbReference>
<dbReference type="PANTHER" id="PTHR42061">
    <property type="entry name" value="ENDO-CHITOSANASE"/>
    <property type="match status" value="1"/>
</dbReference>
<comment type="catalytic activity">
    <reaction evidence="1 10">
        <text>Endohydrolysis of beta-(1-&gt;4)-linkages between D-glucosamine residues in a partly acetylated chitosan.</text>
        <dbReference type="EC" id="3.2.1.132"/>
    </reaction>
</comment>
<dbReference type="GO" id="GO:0000272">
    <property type="term" value="P:polysaccharide catabolic process"/>
    <property type="evidence" value="ECO:0007669"/>
    <property type="project" value="UniProtKB-KW"/>
</dbReference>
<evidence type="ECO:0000256" key="2">
    <source>
        <dbReference type="ARBA" id="ARBA00004613"/>
    </source>
</evidence>
<evidence type="ECO:0000256" key="3">
    <source>
        <dbReference type="ARBA" id="ARBA00007799"/>
    </source>
</evidence>
<dbReference type="Pfam" id="PF07335">
    <property type="entry name" value="Glyco_hydro_75"/>
    <property type="match status" value="1"/>
</dbReference>
<evidence type="ECO:0000256" key="1">
    <source>
        <dbReference type="ARBA" id="ARBA00000405"/>
    </source>
</evidence>
<proteinExistence type="inferred from homology"/>
<dbReference type="AlphaFoldDB" id="A0A0A1SQM0"/>
<comment type="subcellular location">
    <subcellularLocation>
        <location evidence="2 10">Secreted</location>
    </subcellularLocation>
</comment>
<keyword evidence="4" id="KW-0964">Secreted</keyword>
<keyword evidence="12" id="KW-1185">Reference proteome</keyword>
<comment type="similarity">
    <text evidence="3 10">Belongs to the glycosyl hydrolase 75 family.</text>
</comment>
<evidence type="ECO:0000256" key="7">
    <source>
        <dbReference type="ARBA" id="ARBA00023277"/>
    </source>
</evidence>
<organism evidence="11 12">
    <name type="scientific">[Torrubiella] hemipterigena</name>
    <dbReference type="NCBI Taxonomy" id="1531966"/>
    <lineage>
        <taxon>Eukaryota</taxon>
        <taxon>Fungi</taxon>
        <taxon>Dikarya</taxon>
        <taxon>Ascomycota</taxon>
        <taxon>Pezizomycotina</taxon>
        <taxon>Sordariomycetes</taxon>
        <taxon>Hypocreomycetidae</taxon>
        <taxon>Hypocreales</taxon>
        <taxon>Clavicipitaceae</taxon>
        <taxon>Clavicipitaceae incertae sedis</taxon>
        <taxon>'Torrubiella' clade</taxon>
    </lineage>
</organism>
<feature type="signal peptide" evidence="10">
    <location>
        <begin position="1"/>
        <end position="17"/>
    </location>
</feature>
<evidence type="ECO:0000256" key="8">
    <source>
        <dbReference type="ARBA" id="ARBA00023295"/>
    </source>
</evidence>
<dbReference type="OrthoDB" id="4756206at2759"/>
<dbReference type="Proteomes" id="UP000039046">
    <property type="component" value="Unassembled WGS sequence"/>
</dbReference>
<evidence type="ECO:0000256" key="10">
    <source>
        <dbReference type="RuleBase" id="RU361208"/>
    </source>
</evidence>
<dbReference type="GO" id="GO:0016977">
    <property type="term" value="F:chitosanase activity"/>
    <property type="evidence" value="ECO:0007669"/>
    <property type="project" value="UniProtKB-EC"/>
</dbReference>
<keyword evidence="5 10" id="KW-0732">Signal</keyword>
<keyword evidence="7" id="KW-0119">Carbohydrate metabolism</keyword>
<keyword evidence="8 10" id="KW-0326">Glycosidase</keyword>
<feature type="chain" id="PRO_5005108649" description="Endo-chitosanase" evidence="10">
    <location>
        <begin position="18"/>
        <end position="233"/>
    </location>
</feature>
<dbReference type="InterPro" id="IPR009939">
    <property type="entry name" value="Chitosanase_fungal"/>
</dbReference>
<comment type="function">
    <text evidence="10">Chitosanase catalyzing the endo-type cleavage of chitosan, the deacylated form of chitin. Chitosanase may be crucial in the degradation of the deacetylated portion of chitin in the fungal cell wall.</text>
</comment>
<evidence type="ECO:0000256" key="4">
    <source>
        <dbReference type="ARBA" id="ARBA00022525"/>
    </source>
</evidence>